<feature type="binding site" evidence="3">
    <location>
        <position position="49"/>
    </location>
    <ligand>
        <name>a divalent metal cation</name>
        <dbReference type="ChEBI" id="CHEBI:60240"/>
    </ligand>
</feature>
<feature type="binding site" evidence="3">
    <location>
        <position position="141"/>
    </location>
    <ligand>
        <name>a divalent metal cation</name>
        <dbReference type="ChEBI" id="CHEBI:60240"/>
    </ligand>
</feature>
<dbReference type="PANTHER" id="PTHR37302">
    <property type="entry name" value="SLR1116 PROTEIN"/>
    <property type="match status" value="1"/>
</dbReference>
<reference evidence="4 5" key="1">
    <citation type="submission" date="2019-10" db="EMBL/GenBank/DDBJ databases">
        <title>Gracilibacillus salitolerans sp. nov., a moderate halophile isolated from a saline soil in northwest China.</title>
        <authorList>
            <person name="Gan L."/>
        </authorList>
    </citation>
    <scope>NUCLEOTIDE SEQUENCE [LARGE SCALE GENOMIC DNA]</scope>
    <source>
        <strain evidence="4 5">TP2-8</strain>
    </source>
</reference>
<keyword evidence="5" id="KW-1185">Reference proteome</keyword>
<feature type="binding site" evidence="3">
    <location>
        <position position="137"/>
    </location>
    <ligand>
        <name>a divalent metal cation</name>
        <dbReference type="ChEBI" id="CHEBI:60240"/>
    </ligand>
</feature>
<dbReference type="Proteomes" id="UP000435187">
    <property type="component" value="Unassembled WGS sequence"/>
</dbReference>
<organism evidence="4 5">
    <name type="scientific">Gracilibacillus thailandensis</name>
    <dbReference type="NCBI Taxonomy" id="563735"/>
    <lineage>
        <taxon>Bacteria</taxon>
        <taxon>Bacillati</taxon>
        <taxon>Bacillota</taxon>
        <taxon>Bacilli</taxon>
        <taxon>Bacillales</taxon>
        <taxon>Bacillaceae</taxon>
        <taxon>Gracilibacillus</taxon>
    </lineage>
</organism>
<keyword evidence="2 3" id="KW-0479">Metal-binding</keyword>
<dbReference type="InterPro" id="IPR034660">
    <property type="entry name" value="DinB/YfiT-like"/>
</dbReference>
<dbReference type="RefSeq" id="WP_153833944.1">
    <property type="nucleotide sequence ID" value="NZ_JBHUMW010000072.1"/>
</dbReference>
<sequence>MTNSQVIKMYDYHVWANKKIFAHLKQLPNEILNGKVKSVFSSISEVLTHLYATDITWLEVMKGSNFHTIIKKVEHRKFKASQASIVELEDMYDQLSTEYYDFFNIHKNSEHSITTEHPQHGVCEFTLVDLVHHVVNHGTYHRGNLTAMLHQQGERGVPTDYVFFLFK</sequence>
<dbReference type="AlphaFoldDB" id="A0A6N7QST4"/>
<protein>
    <submittedName>
        <fullName evidence="4">Damage-inducible protein DinB</fullName>
    </submittedName>
</protein>
<dbReference type="Pfam" id="PF05163">
    <property type="entry name" value="DinB"/>
    <property type="match status" value="1"/>
</dbReference>
<comment type="similarity">
    <text evidence="1">Belongs to the DinB family.</text>
</comment>
<dbReference type="PANTHER" id="PTHR37302:SF1">
    <property type="entry name" value="PROTEIN DINB"/>
    <property type="match status" value="1"/>
</dbReference>
<name>A0A6N7QST4_9BACI</name>
<dbReference type="SUPFAM" id="SSF109854">
    <property type="entry name" value="DinB/YfiT-like putative metalloenzymes"/>
    <property type="match status" value="1"/>
</dbReference>
<dbReference type="Gene3D" id="1.20.120.450">
    <property type="entry name" value="dinb family like domain"/>
    <property type="match status" value="1"/>
</dbReference>
<evidence type="ECO:0000256" key="1">
    <source>
        <dbReference type="ARBA" id="ARBA00008635"/>
    </source>
</evidence>
<gene>
    <name evidence="4" type="ORF">GH885_01740</name>
</gene>
<evidence type="ECO:0000313" key="5">
    <source>
        <dbReference type="Proteomes" id="UP000435187"/>
    </source>
</evidence>
<proteinExistence type="inferred from homology"/>
<accession>A0A6N7QST4</accession>
<evidence type="ECO:0000313" key="4">
    <source>
        <dbReference type="EMBL" id="MRI65068.1"/>
    </source>
</evidence>
<dbReference type="EMBL" id="WJEE01000002">
    <property type="protein sequence ID" value="MRI65068.1"/>
    <property type="molecule type" value="Genomic_DNA"/>
</dbReference>
<dbReference type="GO" id="GO:0046872">
    <property type="term" value="F:metal ion binding"/>
    <property type="evidence" value="ECO:0007669"/>
    <property type="project" value="UniProtKB-KW"/>
</dbReference>
<evidence type="ECO:0000256" key="3">
    <source>
        <dbReference type="PIRSR" id="PIRSR607837-1"/>
    </source>
</evidence>
<evidence type="ECO:0000256" key="2">
    <source>
        <dbReference type="ARBA" id="ARBA00022723"/>
    </source>
</evidence>
<dbReference type="InterPro" id="IPR007837">
    <property type="entry name" value="DinB"/>
</dbReference>
<comment type="caution">
    <text evidence="4">The sequence shown here is derived from an EMBL/GenBank/DDBJ whole genome shotgun (WGS) entry which is preliminary data.</text>
</comment>